<gene>
    <name evidence="2" type="ORF">Cop2CBH44_23070</name>
</gene>
<dbReference type="Gene3D" id="2.160.20.10">
    <property type="entry name" value="Single-stranded right-handed beta-helix, Pectin lyase-like"/>
    <property type="match status" value="2"/>
</dbReference>
<proteinExistence type="predicted"/>
<feature type="domain" description="Right handed beta helix" evidence="1">
    <location>
        <begin position="401"/>
        <end position="561"/>
    </location>
</feature>
<dbReference type="InterPro" id="IPR011050">
    <property type="entry name" value="Pectin_lyase_fold/virulence"/>
</dbReference>
<evidence type="ECO:0000313" key="2">
    <source>
        <dbReference type="EMBL" id="BCI63954.1"/>
    </source>
</evidence>
<dbReference type="EMBL" id="AP023322">
    <property type="protein sequence ID" value="BCI63954.1"/>
    <property type="molecule type" value="Genomic_DNA"/>
</dbReference>
<dbReference type="SMART" id="SM00710">
    <property type="entry name" value="PbH1"/>
    <property type="match status" value="4"/>
</dbReference>
<accession>A0A7G1HZT4</accession>
<dbReference type="KEGG" id="copr:Cop2CBH44_23070"/>
<dbReference type="Proteomes" id="UP000594042">
    <property type="component" value="Chromosome"/>
</dbReference>
<keyword evidence="3" id="KW-1185">Reference proteome</keyword>
<protein>
    <recommendedName>
        <fullName evidence="1">Right handed beta helix domain-containing protein</fullName>
    </recommendedName>
</protein>
<dbReference type="RefSeq" id="WP_055097224.1">
    <property type="nucleotide sequence ID" value="NZ_AP023322.1"/>
</dbReference>
<evidence type="ECO:0000313" key="3">
    <source>
        <dbReference type="Proteomes" id="UP000594042"/>
    </source>
</evidence>
<dbReference type="AlphaFoldDB" id="A0A7G1HZT4"/>
<dbReference type="NCBIfam" id="TIGR04183">
    <property type="entry name" value="Por_Secre_tail"/>
    <property type="match status" value="1"/>
</dbReference>
<name>A0A7G1HZT4_9BACT</name>
<sequence length="649" mass="71498">MRKTLLLFISFIFCWCVYAENYPSLRDILNSQINNSVIDIPKGTYVLDLVNIQDAYAFRNKKNVIINGNGSTIICNRQSQAFYFENCENLTFSNFFIEYDPPCSTQGTIMAINGSTWDVAVHDGYPAETETDDYSLGLGRVQVYDKDNRELVHNYTTTSASSCTKTGDHMLSLVVNNPSSSVKVGDYVALDVVAKGWVGAHTIILSNCKQMKLDNIVVYDSNCFSFLEYDCEQTHYYRCKVTRKVGDPKYSQDRVRAGIADALHSKYAKVGPIIEECILEHSGDDCIAINGNFYPIYKVDQASGYVYFLTTESSLNGVRVKAKDNVVCVNNDGTVRGRSVAEEISFVSPYPSQSEINACFAKLSSVTNKENYTKGVRVKLATWVNGLAVGDVFYSNDRIGSGFKVINNQVGHNRSRAILIKASDGIIQGNTIEGSGMSGIAIAPEFYWMEAGCSSNVEIANNTIRNCMFDANMDWTSQAGALVVVAQAPNGKLAPAGTFQNIHIHGNTIEGCPQPCVFLNAIEEGYFYDNTIVPDPNMIRTHGSSFGVSNSRPIEVINCVYLQESPPVGITGSRTDSKHIFIDANGYLRLDGLSGDEQVLVSIYDMFGSMIKSQRLDKSDILPISLSKGVYIIVVQGSDTVFSEKVIIP</sequence>
<evidence type="ECO:0000259" key="1">
    <source>
        <dbReference type="Pfam" id="PF13229"/>
    </source>
</evidence>
<dbReference type="SUPFAM" id="SSF51126">
    <property type="entry name" value="Pectin lyase-like"/>
    <property type="match status" value="1"/>
</dbReference>
<dbReference type="InterPro" id="IPR039448">
    <property type="entry name" value="Beta_helix"/>
</dbReference>
<dbReference type="InterPro" id="IPR006626">
    <property type="entry name" value="PbH1"/>
</dbReference>
<organism evidence="2 3">
    <name type="scientific">Coprobacter secundus subsp. similis</name>
    <dbReference type="NCBI Taxonomy" id="2751153"/>
    <lineage>
        <taxon>Bacteria</taxon>
        <taxon>Pseudomonadati</taxon>
        <taxon>Bacteroidota</taxon>
        <taxon>Bacteroidia</taxon>
        <taxon>Bacteroidales</taxon>
        <taxon>Barnesiellaceae</taxon>
        <taxon>Coprobacter</taxon>
    </lineage>
</organism>
<dbReference type="InterPro" id="IPR012334">
    <property type="entry name" value="Pectin_lyas_fold"/>
</dbReference>
<dbReference type="InterPro" id="IPR026444">
    <property type="entry name" value="Secre_tail"/>
</dbReference>
<dbReference type="Pfam" id="PF13229">
    <property type="entry name" value="Beta_helix"/>
    <property type="match status" value="1"/>
</dbReference>
<reference evidence="3" key="1">
    <citation type="submission" date="2020-07" db="EMBL/GenBank/DDBJ databases">
        <title>Complete genome sequencing of Coprobacter sp. strain 2CBH44.</title>
        <authorList>
            <person name="Sakamoto M."/>
            <person name="Murakami T."/>
            <person name="Mori H."/>
        </authorList>
    </citation>
    <scope>NUCLEOTIDE SEQUENCE [LARGE SCALE GENOMIC DNA]</scope>
    <source>
        <strain evidence="3">2CBH44</strain>
    </source>
</reference>